<evidence type="ECO:0000256" key="2">
    <source>
        <dbReference type="SAM" id="Phobius"/>
    </source>
</evidence>
<keyword evidence="1" id="KW-0732">Signal</keyword>
<accession>A0A5J4S8K3</accession>
<reference evidence="4" key="1">
    <citation type="submission" date="2019-03" db="EMBL/GenBank/DDBJ databases">
        <title>Single cell metagenomics reveals metabolic interactions within the superorganism composed of flagellate Streblomastix strix and complex community of Bacteroidetes bacteria on its surface.</title>
        <authorList>
            <person name="Treitli S.C."/>
            <person name="Kolisko M."/>
            <person name="Husnik F."/>
            <person name="Keeling P."/>
            <person name="Hampl V."/>
        </authorList>
    </citation>
    <scope>NUCLEOTIDE SEQUENCE</scope>
    <source>
        <strain evidence="4">STM</strain>
    </source>
</reference>
<dbReference type="Pfam" id="PF00497">
    <property type="entry name" value="SBP_bac_3"/>
    <property type="match status" value="1"/>
</dbReference>
<dbReference type="Gene3D" id="3.40.190.10">
    <property type="entry name" value="Periplasmic binding protein-like II"/>
    <property type="match status" value="2"/>
</dbReference>
<dbReference type="PANTHER" id="PTHR35936:SF19">
    <property type="entry name" value="AMINO-ACID-BINDING PROTEIN YXEM-RELATED"/>
    <property type="match status" value="1"/>
</dbReference>
<dbReference type="SUPFAM" id="SSF53850">
    <property type="entry name" value="Periplasmic binding protein-like II"/>
    <property type="match status" value="1"/>
</dbReference>
<evidence type="ECO:0000313" key="4">
    <source>
        <dbReference type="EMBL" id="KAA6342456.1"/>
    </source>
</evidence>
<keyword evidence="2" id="KW-1133">Transmembrane helix</keyword>
<dbReference type="EMBL" id="SNRY01000324">
    <property type="protein sequence ID" value="KAA6342456.1"/>
    <property type="molecule type" value="Genomic_DNA"/>
</dbReference>
<sequence>MRNKHNLLKYLILSIIAITIALIGSLHNKEDKGKEQQTIAITHWRDYDAIVAEGIIRATVEYNSTGFYVDKDSLSGFHYELLKIFAQDKGLKLEIIPEMSFGKRMRILNTGKCDIIAHEIAAISELKDSLLLTVPIMLSKSILVQRKPSEKDSLSSYIESLLDLSGKTIHLVKGSPSVMRIRNLENEIGDTIYIKEIEKYGQEQLMAMVAHSDIDYAVCDEHIARILADSLPHLSIDTEISFTQFYSWGVNNQSLILADSLNNWLIKARKSSYYKQIYRKYLKKEQQTKE</sequence>
<proteinExistence type="predicted"/>
<dbReference type="AlphaFoldDB" id="A0A5J4S8K3"/>
<dbReference type="InterPro" id="IPR001638">
    <property type="entry name" value="Solute-binding_3/MltF_N"/>
</dbReference>
<feature type="domain" description="Solute-binding protein family 3/N-terminal" evidence="3">
    <location>
        <begin position="55"/>
        <end position="285"/>
    </location>
</feature>
<protein>
    <submittedName>
        <fullName evidence="4">Putative histidine-binding protein</fullName>
    </submittedName>
</protein>
<comment type="caution">
    <text evidence="4">The sequence shown here is derived from an EMBL/GenBank/DDBJ whole genome shotgun (WGS) entry which is preliminary data.</text>
</comment>
<dbReference type="CDD" id="cd01009">
    <property type="entry name" value="PBP2_YfhD_N"/>
    <property type="match status" value="1"/>
</dbReference>
<name>A0A5J4S8K3_9ZZZZ</name>
<feature type="transmembrane region" description="Helical" evidence="2">
    <location>
        <begin position="7"/>
        <end position="26"/>
    </location>
</feature>
<dbReference type="SMART" id="SM00062">
    <property type="entry name" value="PBPb"/>
    <property type="match status" value="1"/>
</dbReference>
<gene>
    <name evidence="4" type="ORF">EZS27_009786</name>
</gene>
<evidence type="ECO:0000259" key="3">
    <source>
        <dbReference type="SMART" id="SM00062"/>
    </source>
</evidence>
<keyword evidence="2" id="KW-0812">Transmembrane</keyword>
<dbReference type="PANTHER" id="PTHR35936">
    <property type="entry name" value="MEMBRANE-BOUND LYTIC MUREIN TRANSGLYCOSYLASE F"/>
    <property type="match status" value="1"/>
</dbReference>
<organism evidence="4">
    <name type="scientific">termite gut metagenome</name>
    <dbReference type="NCBI Taxonomy" id="433724"/>
    <lineage>
        <taxon>unclassified sequences</taxon>
        <taxon>metagenomes</taxon>
        <taxon>organismal metagenomes</taxon>
    </lineage>
</organism>
<keyword evidence="2" id="KW-0472">Membrane</keyword>
<evidence type="ECO:0000256" key="1">
    <source>
        <dbReference type="ARBA" id="ARBA00022729"/>
    </source>
</evidence>